<comment type="similarity">
    <text evidence="1">Belongs to the CutA family.</text>
</comment>
<dbReference type="InterPro" id="IPR015867">
    <property type="entry name" value="N-reg_PII/ATP_PRibTrfase_C"/>
</dbReference>
<evidence type="ECO:0000313" key="2">
    <source>
        <dbReference type="EMBL" id="AXK41359.1"/>
    </source>
</evidence>
<dbReference type="PANTHER" id="PTHR23419">
    <property type="entry name" value="DIVALENT CATION TOLERANCE CUTA-RELATED"/>
    <property type="match status" value="1"/>
</dbReference>
<keyword evidence="3" id="KW-1185">Reference proteome</keyword>
<proteinExistence type="inferred from homology"/>
<dbReference type="Pfam" id="PF03091">
    <property type="entry name" value="CutA1"/>
    <property type="match status" value="1"/>
</dbReference>
<name>A0A345YBQ7_9SPHN</name>
<dbReference type="GO" id="GO:0010038">
    <property type="term" value="P:response to metal ion"/>
    <property type="evidence" value="ECO:0007669"/>
    <property type="project" value="InterPro"/>
</dbReference>
<dbReference type="OrthoDB" id="37622at2"/>
<dbReference type="KEGG" id="err:DVR09_02550"/>
<dbReference type="PANTHER" id="PTHR23419:SF8">
    <property type="entry name" value="FI09726P"/>
    <property type="match status" value="1"/>
</dbReference>
<reference evidence="3" key="1">
    <citation type="submission" date="2018-07" db="EMBL/GenBank/DDBJ databases">
        <title>Genome sequence of Erythrobacter strain YH-07, an antagonistic bacterium isolated from Yellow Sea.</title>
        <authorList>
            <person name="Tang T."/>
            <person name="Liu Q."/>
            <person name="Sun X."/>
        </authorList>
    </citation>
    <scope>NUCLEOTIDE SEQUENCE [LARGE SCALE GENOMIC DNA]</scope>
    <source>
        <strain evidence="3">YH-07</strain>
    </source>
</reference>
<dbReference type="InterPro" id="IPR011322">
    <property type="entry name" value="N-reg_PII-like_a/b"/>
</dbReference>
<protein>
    <submittedName>
        <fullName evidence="2">Divalent-cation tolerance protein CutA</fullName>
    </submittedName>
</protein>
<gene>
    <name evidence="2" type="ORF">DVR09_02550</name>
</gene>
<evidence type="ECO:0000256" key="1">
    <source>
        <dbReference type="ARBA" id="ARBA00010169"/>
    </source>
</evidence>
<accession>A0A345YBQ7</accession>
<organism evidence="2 3">
    <name type="scientific">Erythrobacter aureus</name>
    <dbReference type="NCBI Taxonomy" id="2182384"/>
    <lineage>
        <taxon>Bacteria</taxon>
        <taxon>Pseudomonadati</taxon>
        <taxon>Pseudomonadota</taxon>
        <taxon>Alphaproteobacteria</taxon>
        <taxon>Sphingomonadales</taxon>
        <taxon>Erythrobacteraceae</taxon>
        <taxon>Erythrobacter/Porphyrobacter group</taxon>
        <taxon>Erythrobacter</taxon>
    </lineage>
</organism>
<dbReference type="EMBL" id="CP031357">
    <property type="protein sequence ID" value="AXK41359.1"/>
    <property type="molecule type" value="Genomic_DNA"/>
</dbReference>
<sequence length="129" mass="13758">MGRGGAPSGRRAAGRQLRLGCPRARSQIVTALIYCPFPDAASAEAIGRALIEERLVACINIGSPVRSIFAWEGTVDEGEEAPCLLKTSSKLLARAIARLEDLHPYDTPAIVGWNCDAAGRATERWLGAI</sequence>
<dbReference type="Gene3D" id="3.30.70.120">
    <property type="match status" value="1"/>
</dbReference>
<dbReference type="InterPro" id="IPR004323">
    <property type="entry name" value="Ion_tolerance_CutA"/>
</dbReference>
<dbReference type="AlphaFoldDB" id="A0A345YBQ7"/>
<dbReference type="GO" id="GO:0005507">
    <property type="term" value="F:copper ion binding"/>
    <property type="evidence" value="ECO:0007669"/>
    <property type="project" value="TreeGrafter"/>
</dbReference>
<dbReference type="Proteomes" id="UP000254508">
    <property type="component" value="Chromosome"/>
</dbReference>
<evidence type="ECO:0000313" key="3">
    <source>
        <dbReference type="Proteomes" id="UP000254508"/>
    </source>
</evidence>
<dbReference type="SUPFAM" id="SSF54913">
    <property type="entry name" value="GlnB-like"/>
    <property type="match status" value="1"/>
</dbReference>